<reference evidence="3 4" key="1">
    <citation type="submission" date="2019-02" db="EMBL/GenBank/DDBJ databases">
        <title>Genome sequencing of the rare red list fungi Bondarzewia mesenterica.</title>
        <authorList>
            <person name="Buettner E."/>
            <person name="Kellner H."/>
        </authorList>
    </citation>
    <scope>NUCLEOTIDE SEQUENCE [LARGE SCALE GENOMIC DNA]</scope>
    <source>
        <strain evidence="3 4">DSM 108281</strain>
    </source>
</reference>
<name>A0A4S4M3A0_9AGAM</name>
<comment type="caution">
    <text evidence="3">The sequence shown here is derived from an EMBL/GenBank/DDBJ whole genome shotgun (WGS) entry which is preliminary data.</text>
</comment>
<evidence type="ECO:0000313" key="3">
    <source>
        <dbReference type="EMBL" id="THH19007.1"/>
    </source>
</evidence>
<gene>
    <name evidence="3" type="ORF">EW146_g2094</name>
</gene>
<dbReference type="Proteomes" id="UP000310158">
    <property type="component" value="Unassembled WGS sequence"/>
</dbReference>
<feature type="region of interest" description="Disordered" evidence="1">
    <location>
        <begin position="31"/>
        <end position="61"/>
    </location>
</feature>
<feature type="chain" id="PRO_5020561046" evidence="2">
    <location>
        <begin position="25"/>
        <end position="155"/>
    </location>
</feature>
<dbReference type="AlphaFoldDB" id="A0A4S4M3A0"/>
<keyword evidence="2" id="KW-0732">Signal</keyword>
<evidence type="ECO:0000256" key="2">
    <source>
        <dbReference type="SAM" id="SignalP"/>
    </source>
</evidence>
<evidence type="ECO:0000313" key="4">
    <source>
        <dbReference type="Proteomes" id="UP000310158"/>
    </source>
</evidence>
<protein>
    <submittedName>
        <fullName evidence="3">Uncharacterized protein</fullName>
    </submittedName>
</protein>
<feature type="signal peptide" evidence="2">
    <location>
        <begin position="1"/>
        <end position="24"/>
    </location>
</feature>
<accession>A0A4S4M3A0</accession>
<evidence type="ECO:0000256" key="1">
    <source>
        <dbReference type="SAM" id="MobiDB-lite"/>
    </source>
</evidence>
<organism evidence="3 4">
    <name type="scientific">Bondarzewia mesenterica</name>
    <dbReference type="NCBI Taxonomy" id="1095465"/>
    <lineage>
        <taxon>Eukaryota</taxon>
        <taxon>Fungi</taxon>
        <taxon>Dikarya</taxon>
        <taxon>Basidiomycota</taxon>
        <taxon>Agaricomycotina</taxon>
        <taxon>Agaricomycetes</taxon>
        <taxon>Russulales</taxon>
        <taxon>Bondarzewiaceae</taxon>
        <taxon>Bondarzewia</taxon>
    </lineage>
</organism>
<keyword evidence="4" id="KW-1185">Reference proteome</keyword>
<dbReference type="EMBL" id="SGPL01000057">
    <property type="protein sequence ID" value="THH19007.1"/>
    <property type="molecule type" value="Genomic_DNA"/>
</dbReference>
<sequence>MKIPSSSSMLLASLAISSSSSSLAALAHPVADAEPTTSVSTNTTSTAIPSSASAASVGSTSFTSDHQFQSRQLAAIGDLLEGLPVVGKALTPLLKALGLDSSSAAASTVALTGANVEQIKAAAQQAAKGIQDAVGAVRHLPRRRHPQACPRPQQQ</sequence>
<proteinExistence type="predicted"/>
<feature type="compositionally biased region" description="Low complexity" evidence="1">
    <location>
        <begin position="36"/>
        <end position="61"/>
    </location>
</feature>